<gene>
    <name evidence="9" type="ORF">KUCA_T00001622001</name>
</gene>
<organism evidence="9 10">
    <name type="scientific">Kuraishia capsulata CBS 1993</name>
    <dbReference type="NCBI Taxonomy" id="1382522"/>
    <lineage>
        <taxon>Eukaryota</taxon>
        <taxon>Fungi</taxon>
        <taxon>Dikarya</taxon>
        <taxon>Ascomycota</taxon>
        <taxon>Saccharomycotina</taxon>
        <taxon>Pichiomycetes</taxon>
        <taxon>Pichiales</taxon>
        <taxon>Pichiaceae</taxon>
        <taxon>Kuraishia</taxon>
    </lineage>
</organism>
<comment type="similarity">
    <text evidence="3 7">Belongs to the transthyretin family. 5-hydroxyisourate hydrolase subfamily.</text>
</comment>
<feature type="domain" description="Transthyretin/hydroxyisourate hydrolase" evidence="8">
    <location>
        <begin position="6"/>
        <end position="143"/>
    </location>
</feature>
<dbReference type="CDD" id="cd05822">
    <property type="entry name" value="TLP_HIUase"/>
    <property type="match status" value="1"/>
</dbReference>
<dbReference type="OrthoDB" id="10265230at2759"/>
<evidence type="ECO:0000256" key="7">
    <source>
        <dbReference type="RuleBase" id="RU361270"/>
    </source>
</evidence>
<dbReference type="Pfam" id="PF00576">
    <property type="entry name" value="Transthyretin"/>
    <property type="match status" value="1"/>
</dbReference>
<dbReference type="RefSeq" id="XP_022457663.1">
    <property type="nucleotide sequence ID" value="XM_022603821.1"/>
</dbReference>
<comment type="catalytic activity">
    <reaction evidence="1 7">
        <text>5-hydroxyisourate + H2O = 5-hydroxy-2-oxo-4-ureido-2,5-dihydro-1H-imidazole-5-carboxylate + H(+)</text>
        <dbReference type="Rhea" id="RHEA:23736"/>
        <dbReference type="ChEBI" id="CHEBI:15377"/>
        <dbReference type="ChEBI" id="CHEBI:15378"/>
        <dbReference type="ChEBI" id="CHEBI:18072"/>
        <dbReference type="ChEBI" id="CHEBI:58639"/>
        <dbReference type="EC" id="3.5.2.17"/>
    </reaction>
</comment>
<accession>W6MLG4</accession>
<dbReference type="EMBL" id="HG793126">
    <property type="protein sequence ID" value="CDK25652.1"/>
    <property type="molecule type" value="Genomic_DNA"/>
</dbReference>
<dbReference type="GeneID" id="34519051"/>
<evidence type="ECO:0000256" key="1">
    <source>
        <dbReference type="ARBA" id="ARBA00001043"/>
    </source>
</evidence>
<dbReference type="InterPro" id="IPR023416">
    <property type="entry name" value="Transthyretin/HIU_hydrolase_d"/>
</dbReference>
<name>W6MLG4_9ASCO</name>
<dbReference type="STRING" id="1382522.W6MLG4"/>
<evidence type="ECO:0000256" key="6">
    <source>
        <dbReference type="ARBA" id="ARBA00022801"/>
    </source>
</evidence>
<dbReference type="GO" id="GO:0033971">
    <property type="term" value="F:hydroxyisourate hydrolase activity"/>
    <property type="evidence" value="ECO:0007669"/>
    <property type="project" value="UniProtKB-EC"/>
</dbReference>
<evidence type="ECO:0000256" key="3">
    <source>
        <dbReference type="ARBA" id="ARBA00009850"/>
    </source>
</evidence>
<protein>
    <recommendedName>
        <fullName evidence="7">5-hydroxyisourate hydrolase</fullName>
        <shortName evidence="7">HIU hydrolase</shortName>
        <shortName evidence="7">HIUHase</shortName>
        <ecNumber evidence="7">3.5.2.17</ecNumber>
    </recommendedName>
</protein>
<dbReference type="GO" id="GO:0006144">
    <property type="term" value="P:purine nucleobase metabolic process"/>
    <property type="evidence" value="ECO:0007669"/>
    <property type="project" value="UniProtKB-KW"/>
</dbReference>
<dbReference type="EC" id="3.5.2.17" evidence="7"/>
<dbReference type="PANTHER" id="PTHR10395:SF7">
    <property type="entry name" value="5-HYDROXYISOURATE HYDROLASE"/>
    <property type="match status" value="1"/>
</dbReference>
<keyword evidence="5 7" id="KW-0659">Purine metabolism</keyword>
<evidence type="ECO:0000256" key="4">
    <source>
        <dbReference type="ARBA" id="ARBA00011881"/>
    </source>
</evidence>
<dbReference type="InterPro" id="IPR014306">
    <property type="entry name" value="Hydroxyisourate_hydrolase"/>
</dbReference>
<sequence>MSSTPITCHILDTTRGRPASDVLCEIFSLASFNEPTPFATARTNGDGRIPKWNFSSEVSKTSLAQIGINDDWEVLKAGVYKIRFHTKEYFQEIALQEDATDSTGRARTFFPFVDIIFEVASPPDHHYHVPLLLSNHGYSTYRGS</sequence>
<dbReference type="HOGENOM" id="CLU_115536_0_1_1"/>
<evidence type="ECO:0000313" key="10">
    <source>
        <dbReference type="Proteomes" id="UP000019384"/>
    </source>
</evidence>
<evidence type="ECO:0000259" key="8">
    <source>
        <dbReference type="Pfam" id="PF00576"/>
    </source>
</evidence>
<dbReference type="Proteomes" id="UP000019384">
    <property type="component" value="Unassembled WGS sequence"/>
</dbReference>
<reference evidence="9" key="1">
    <citation type="submission" date="2013-12" db="EMBL/GenBank/DDBJ databases">
        <authorList>
            <person name="Genoscope - CEA"/>
        </authorList>
    </citation>
    <scope>NUCLEOTIDE SEQUENCE</scope>
    <source>
        <strain evidence="9">CBS 1993</strain>
    </source>
</reference>
<evidence type="ECO:0000256" key="5">
    <source>
        <dbReference type="ARBA" id="ARBA00022631"/>
    </source>
</evidence>
<dbReference type="AlphaFoldDB" id="W6MLG4"/>
<proteinExistence type="inferred from homology"/>
<comment type="subunit">
    <text evidence="4 7">Homotetramer.</text>
</comment>
<evidence type="ECO:0000313" key="9">
    <source>
        <dbReference type="EMBL" id="CDK25652.1"/>
    </source>
</evidence>
<evidence type="ECO:0000256" key="2">
    <source>
        <dbReference type="ARBA" id="ARBA00002704"/>
    </source>
</evidence>
<dbReference type="SUPFAM" id="SSF49472">
    <property type="entry name" value="Transthyretin (synonym: prealbumin)"/>
    <property type="match status" value="1"/>
</dbReference>
<dbReference type="InterPro" id="IPR036817">
    <property type="entry name" value="Transthyretin/HIU_hydrolase_sf"/>
</dbReference>
<keyword evidence="6 7" id="KW-0378">Hydrolase</keyword>
<comment type="function">
    <text evidence="2">Catalyzes the hydrolysis of 5-hydroxyisourate (HIU) to 2-oxo-4-hydroxy-4-carboxy-5-ureidoimidazoline (OHCU).</text>
</comment>
<dbReference type="NCBIfam" id="TIGR02962">
    <property type="entry name" value="hdxy_isourate"/>
    <property type="match status" value="1"/>
</dbReference>
<dbReference type="PANTHER" id="PTHR10395">
    <property type="entry name" value="URICASE AND TRANSTHYRETIN-RELATED"/>
    <property type="match status" value="1"/>
</dbReference>
<dbReference type="Gene3D" id="2.60.40.180">
    <property type="entry name" value="Transthyretin/hydroxyisourate hydrolase domain"/>
    <property type="match status" value="1"/>
</dbReference>
<keyword evidence="10" id="KW-1185">Reference proteome</keyword>
<reference evidence="9" key="2">
    <citation type="submission" date="2014-02" db="EMBL/GenBank/DDBJ databases">
        <title>Complete DNA sequence of /Kuraishia capsulata/ illustrates novel genomic features among budding yeasts (/Saccharomycotina/).</title>
        <authorList>
            <person name="Morales L."/>
            <person name="Noel B."/>
            <person name="Porcel B."/>
            <person name="Marcet-Houben M."/>
            <person name="Hullo M-F."/>
            <person name="Sacerdot C."/>
            <person name="Tekaia F."/>
            <person name="Leh-Louis V."/>
            <person name="Despons L."/>
            <person name="Khanna V."/>
            <person name="Aury J-M."/>
            <person name="Barbe V."/>
            <person name="Couloux A."/>
            <person name="Labadie K."/>
            <person name="Pelletier E."/>
            <person name="Souciet J-L."/>
            <person name="Boekhout T."/>
            <person name="Gabaldon T."/>
            <person name="Wincker P."/>
            <person name="Dujon B."/>
        </authorList>
    </citation>
    <scope>NUCLEOTIDE SEQUENCE</scope>
    <source>
        <strain evidence="9">CBS 1993</strain>
    </source>
</reference>